<dbReference type="GO" id="GO:0016020">
    <property type="term" value="C:membrane"/>
    <property type="evidence" value="ECO:0007669"/>
    <property type="project" value="InterPro"/>
</dbReference>
<evidence type="ECO:0000256" key="8">
    <source>
        <dbReference type="ARBA" id="ARBA00058074"/>
    </source>
</evidence>
<keyword evidence="12" id="KW-0812">Transmembrane</keyword>
<feature type="disulfide bond" evidence="11">
    <location>
        <begin position="264"/>
        <end position="325"/>
    </location>
</feature>
<evidence type="ECO:0000256" key="4">
    <source>
        <dbReference type="ARBA" id="ARBA00022737"/>
    </source>
</evidence>
<reference evidence="14" key="2">
    <citation type="submission" date="2025-08" db="UniProtKB">
        <authorList>
            <consortium name="Ensembl"/>
        </authorList>
    </citation>
    <scope>IDENTIFICATION</scope>
</reference>
<dbReference type="PROSITE" id="PS50287">
    <property type="entry name" value="SRCR_2"/>
    <property type="match status" value="3"/>
</dbReference>
<dbReference type="AlphaFoldDB" id="A0AAZ1XEB8"/>
<evidence type="ECO:0000256" key="9">
    <source>
        <dbReference type="ARBA" id="ARBA00064153"/>
    </source>
</evidence>
<evidence type="ECO:0000259" key="13">
    <source>
        <dbReference type="PROSITE" id="PS50287"/>
    </source>
</evidence>
<feature type="domain" description="SRCR" evidence="13">
    <location>
        <begin position="226"/>
        <end position="326"/>
    </location>
</feature>
<gene>
    <name evidence="14" type="primary">CD163</name>
</gene>
<dbReference type="Ensembl" id="ENSOABT00000074474.1">
    <property type="protein sequence ID" value="ENSOABP00000065993.1"/>
    <property type="gene ID" value="ENSOABG00000031976.1"/>
</dbReference>
<feature type="transmembrane region" description="Helical" evidence="12">
    <location>
        <begin position="395"/>
        <end position="413"/>
    </location>
</feature>
<proteinExistence type="predicted"/>
<evidence type="ECO:0000256" key="1">
    <source>
        <dbReference type="ARBA" id="ARBA00004613"/>
    </source>
</evidence>
<reference evidence="14" key="3">
    <citation type="submission" date="2025-09" db="UniProtKB">
        <authorList>
            <consortium name="Ensembl"/>
        </authorList>
    </citation>
    <scope>IDENTIFICATION</scope>
</reference>
<dbReference type="Gene3D" id="3.10.250.10">
    <property type="entry name" value="SRCR-like domain"/>
    <property type="match status" value="3"/>
</dbReference>
<sequence>MDRYRSVARGLTGGSTRCDGRVDYFNKGQWGTVCAESWDIDDAAVVCRQLDCGKESTLNQCPQRPYPDRTCNNTVVAGVFCTGKRELMCAGSEGGPCCLFVGHSSIPLATYAVYFAFTESLAVRLVNSTDECSGRVEVRHGAQWHTVCDTDWTLSKAGVVCESLQCGRVEKAHGGAVFGRGSGPVVEASNSCFDNVTSLQQCSVKGFTRATCGHEYDAGVLCQPPIRLVNGTDRCSGRVEILHEGQWGTVCDDDWDLRDAEVVCRAMDCGPPQRAKSSAFFGEGQGKIWLDDVNCLGNEMFLGHCRHSSFGEHNCGHGEDAGVICSGKNIIVSFNTTIFLTFKCHFGCFFYFCRLELQFLVILQLFSTFLFWLLAKAVTHFLLSFPYLPCLVSSIFFTLPCCEISFAPVLLFVEASRDGTELSSHFTKSLFIFIHLHSSMHF</sequence>
<dbReference type="SMART" id="SM00202">
    <property type="entry name" value="SR"/>
    <property type="match status" value="3"/>
</dbReference>
<evidence type="ECO:0000256" key="5">
    <source>
        <dbReference type="ARBA" id="ARBA00023157"/>
    </source>
</evidence>
<name>A0AAZ1XEB8_OREAU</name>
<feature type="disulfide bond" evidence="11">
    <location>
        <begin position="251"/>
        <end position="315"/>
    </location>
</feature>
<evidence type="ECO:0000256" key="3">
    <source>
        <dbReference type="ARBA" id="ARBA00022729"/>
    </source>
</evidence>
<comment type="subunit">
    <text evidence="9">Interacts with LGALS1 and laminin.</text>
</comment>
<comment type="subcellular location">
    <subcellularLocation>
        <location evidence="1">Secreted</location>
    </subcellularLocation>
</comment>
<comment type="function">
    <text evidence="8">Binds to extracellular matrix proteins. Binds to pathogen-associated molecular patterns (PAMPs) present on the cell walls of Gram-positive and Gram-negative bacteria and fungi, behaving as a pattern recognition receptor (PRR). Induces bacterial and fungal aggregation and subsequent inhibition of PAMP-induced cytokine release. Does not possess intrinsic bactericidal activity. May play a role in the innate defense and homeostasis of certain epithelial surfaces.</text>
</comment>
<feature type="domain" description="SRCR" evidence="13">
    <location>
        <begin position="9"/>
        <end position="82"/>
    </location>
</feature>
<evidence type="ECO:0000256" key="7">
    <source>
        <dbReference type="ARBA" id="ARBA00023180"/>
    </source>
</evidence>
<dbReference type="PANTHER" id="PTHR19331">
    <property type="entry name" value="SCAVENGER RECEPTOR DOMAIN-CONTAINING"/>
    <property type="match status" value="1"/>
</dbReference>
<feature type="domain" description="SRCR" evidence="13">
    <location>
        <begin position="123"/>
        <end position="223"/>
    </location>
</feature>
<dbReference type="SUPFAM" id="SSF56487">
    <property type="entry name" value="SRCR-like"/>
    <property type="match status" value="3"/>
</dbReference>
<protein>
    <recommendedName>
        <fullName evidence="10">Soluble scavenger receptor cysteine-rich domain-containing protein SSC5D</fullName>
    </recommendedName>
</protein>
<keyword evidence="5 11" id="KW-1015">Disulfide bond</keyword>
<dbReference type="PANTHER" id="PTHR19331:SF22">
    <property type="entry name" value="DELETED IN MALIGNANT BRAIN TUMORS 1 PROTEIN"/>
    <property type="match status" value="1"/>
</dbReference>
<dbReference type="FunFam" id="3.10.250.10:FF:000007">
    <property type="entry name" value="Soluble scavenger receptor cysteine-rich domain-containing protein SSC5D"/>
    <property type="match status" value="1"/>
</dbReference>
<feature type="transmembrane region" description="Helical" evidence="12">
    <location>
        <begin position="330"/>
        <end position="352"/>
    </location>
</feature>
<dbReference type="Proteomes" id="UP000472276">
    <property type="component" value="Unassembled WGS sequence"/>
</dbReference>
<feature type="disulfide bond" evidence="11">
    <location>
        <begin position="148"/>
        <end position="212"/>
    </location>
</feature>
<keyword evidence="7" id="KW-0325">Glycoprotein</keyword>
<feature type="disulfide bond" evidence="11">
    <location>
        <begin position="295"/>
        <end position="305"/>
    </location>
</feature>
<keyword evidence="15" id="KW-1185">Reference proteome</keyword>
<keyword evidence="3" id="KW-0732">Signal</keyword>
<evidence type="ECO:0000256" key="11">
    <source>
        <dbReference type="PROSITE-ProRule" id="PRU00196"/>
    </source>
</evidence>
<evidence type="ECO:0000313" key="14">
    <source>
        <dbReference type="Ensembl" id="ENSOABP00000065993.1"/>
    </source>
</evidence>
<keyword evidence="12" id="KW-0472">Membrane</keyword>
<dbReference type="InterPro" id="IPR001190">
    <property type="entry name" value="SRCR"/>
</dbReference>
<keyword evidence="6" id="KW-0675">Receptor</keyword>
<evidence type="ECO:0000256" key="10">
    <source>
        <dbReference type="ARBA" id="ARBA00069168"/>
    </source>
</evidence>
<organism evidence="14 15">
    <name type="scientific">Oreochromis aureus</name>
    <name type="common">Israeli tilapia</name>
    <name type="synonym">Chromis aureus</name>
    <dbReference type="NCBI Taxonomy" id="47969"/>
    <lineage>
        <taxon>Eukaryota</taxon>
        <taxon>Metazoa</taxon>
        <taxon>Chordata</taxon>
        <taxon>Craniata</taxon>
        <taxon>Vertebrata</taxon>
        <taxon>Euteleostomi</taxon>
        <taxon>Actinopterygii</taxon>
        <taxon>Neopterygii</taxon>
        <taxon>Teleostei</taxon>
        <taxon>Neoteleostei</taxon>
        <taxon>Acanthomorphata</taxon>
        <taxon>Ovalentaria</taxon>
        <taxon>Cichlomorphae</taxon>
        <taxon>Cichliformes</taxon>
        <taxon>Cichlidae</taxon>
        <taxon>African cichlids</taxon>
        <taxon>Pseudocrenilabrinae</taxon>
        <taxon>Oreochromini</taxon>
        <taxon>Oreochromis</taxon>
    </lineage>
</organism>
<dbReference type="InterPro" id="IPR036772">
    <property type="entry name" value="SRCR-like_dom_sf"/>
</dbReference>
<keyword evidence="2" id="KW-0964">Secreted</keyword>
<feature type="disulfide bond" evidence="11">
    <location>
        <begin position="192"/>
        <end position="202"/>
    </location>
</feature>
<dbReference type="FunFam" id="3.10.250.10:FF:000006">
    <property type="entry name" value="neurotrypsin isoform X2"/>
    <property type="match status" value="1"/>
</dbReference>
<evidence type="ECO:0000256" key="12">
    <source>
        <dbReference type="SAM" id="Phobius"/>
    </source>
</evidence>
<evidence type="ECO:0000256" key="2">
    <source>
        <dbReference type="ARBA" id="ARBA00022525"/>
    </source>
</evidence>
<evidence type="ECO:0000313" key="15">
    <source>
        <dbReference type="Proteomes" id="UP000472276"/>
    </source>
</evidence>
<accession>A0AAZ1XEB8</accession>
<keyword evidence="12" id="KW-1133">Transmembrane helix</keyword>
<reference evidence="15" key="1">
    <citation type="submission" date="2020-03" db="EMBL/GenBank/DDBJ databases">
        <title>Evolution of repeat sequences and sex chromosomes of tilapia species revealed by chromosome-level genomes.</title>
        <authorList>
            <person name="Xu L."/>
            <person name="Tao W."/>
            <person name="Wang D."/>
            <person name="Zhou Q."/>
        </authorList>
    </citation>
    <scope>NUCLEOTIDE SEQUENCE [LARGE SCALE GENOMIC DNA]</scope>
    <source>
        <strain evidence="15">Israel</strain>
    </source>
</reference>
<keyword evidence="4" id="KW-0677">Repeat</keyword>
<dbReference type="Pfam" id="PF00530">
    <property type="entry name" value="SRCR"/>
    <property type="match status" value="3"/>
</dbReference>
<feature type="disulfide bond" evidence="11">
    <location>
        <begin position="161"/>
        <end position="222"/>
    </location>
</feature>
<comment type="caution">
    <text evidence="11">Lacks conserved residue(s) required for the propagation of feature annotation.</text>
</comment>
<dbReference type="PRINTS" id="PR00258">
    <property type="entry name" value="SPERACTRCPTR"/>
</dbReference>
<evidence type="ECO:0000256" key="6">
    <source>
        <dbReference type="ARBA" id="ARBA00023170"/>
    </source>
</evidence>
<feature type="transmembrane region" description="Helical" evidence="12">
    <location>
        <begin position="359"/>
        <end position="383"/>
    </location>
</feature>